<proteinExistence type="predicted"/>
<reference evidence="1" key="1">
    <citation type="submission" date="2024-12" db="EMBL/GenBank/DDBJ databases">
        <title>Comparative genomics and development of molecular markers within Purpureocillium lilacinum and among Purpureocillium species.</title>
        <authorList>
            <person name="Yeh Z.-Y."/>
            <person name="Ni N.-T."/>
            <person name="Lo P.-H."/>
            <person name="Mushyakhwo K."/>
            <person name="Lin C.-F."/>
            <person name="Nai Y.-S."/>
        </authorList>
    </citation>
    <scope>NUCLEOTIDE SEQUENCE</scope>
    <source>
        <strain evidence="1">NCHU-NPUST-175</strain>
    </source>
</reference>
<gene>
    <name evidence="1" type="ORF">ACCO45_006844</name>
</gene>
<dbReference type="EMBL" id="JBGNUJ010000006">
    <property type="protein sequence ID" value="KAL3958682.1"/>
    <property type="molecule type" value="Genomic_DNA"/>
</dbReference>
<name>A0ACC4DS27_PURLI</name>
<sequence>MHNTWGTKGAWIRHCISSVNAMYLLLESHLCPPGSLSTETEAAVSTFWCWDAEDAVPKKLADKEAYDSELRKLFED</sequence>
<evidence type="ECO:0000313" key="2">
    <source>
        <dbReference type="Proteomes" id="UP001638806"/>
    </source>
</evidence>
<comment type="caution">
    <text evidence="1">The sequence shown here is derived from an EMBL/GenBank/DDBJ whole genome shotgun (WGS) entry which is preliminary data.</text>
</comment>
<protein>
    <submittedName>
        <fullName evidence="1">Uncharacterized protein</fullName>
    </submittedName>
</protein>
<keyword evidence="2" id="KW-1185">Reference proteome</keyword>
<accession>A0ACC4DS27</accession>
<organism evidence="1 2">
    <name type="scientific">Purpureocillium lilacinum</name>
    <name type="common">Paecilomyces lilacinus</name>
    <dbReference type="NCBI Taxonomy" id="33203"/>
    <lineage>
        <taxon>Eukaryota</taxon>
        <taxon>Fungi</taxon>
        <taxon>Dikarya</taxon>
        <taxon>Ascomycota</taxon>
        <taxon>Pezizomycotina</taxon>
        <taxon>Sordariomycetes</taxon>
        <taxon>Hypocreomycetidae</taxon>
        <taxon>Hypocreales</taxon>
        <taxon>Ophiocordycipitaceae</taxon>
        <taxon>Purpureocillium</taxon>
    </lineage>
</organism>
<evidence type="ECO:0000313" key="1">
    <source>
        <dbReference type="EMBL" id="KAL3958682.1"/>
    </source>
</evidence>
<dbReference type="Proteomes" id="UP001638806">
    <property type="component" value="Unassembled WGS sequence"/>
</dbReference>